<keyword evidence="5" id="KW-1185">Reference proteome</keyword>
<evidence type="ECO:0000313" key="4">
    <source>
        <dbReference type="EMBL" id="CAK8696285.1"/>
    </source>
</evidence>
<evidence type="ECO:0000256" key="2">
    <source>
        <dbReference type="SAM" id="Phobius"/>
    </source>
</evidence>
<evidence type="ECO:0000256" key="1">
    <source>
        <dbReference type="SAM" id="MobiDB-lite"/>
    </source>
</evidence>
<evidence type="ECO:0000313" key="5">
    <source>
        <dbReference type="Proteomes" id="UP001642483"/>
    </source>
</evidence>
<feature type="region of interest" description="Disordered" evidence="1">
    <location>
        <begin position="410"/>
        <end position="435"/>
    </location>
</feature>
<evidence type="ECO:0000259" key="3">
    <source>
        <dbReference type="Pfam" id="PF12260"/>
    </source>
</evidence>
<feature type="transmembrane region" description="Helical" evidence="2">
    <location>
        <begin position="12"/>
        <end position="33"/>
    </location>
</feature>
<dbReference type="PANTHER" id="PTHR21093">
    <property type="entry name" value="DIVERGENT PROTEIN KINASE DOMAIN 1C-RELATED"/>
    <property type="match status" value="1"/>
</dbReference>
<comment type="caution">
    <text evidence="4">The sequence shown here is derived from an EMBL/GenBank/DDBJ whole genome shotgun (WGS) entry which is preliminary data.</text>
</comment>
<dbReference type="InterPro" id="IPR022049">
    <property type="entry name" value="FAM69_kinase_dom"/>
</dbReference>
<dbReference type="EMBL" id="CAWYQH010000152">
    <property type="protein sequence ID" value="CAK8696285.1"/>
    <property type="molecule type" value="Genomic_DNA"/>
</dbReference>
<organism evidence="4 5">
    <name type="scientific">Clavelina lepadiformis</name>
    <name type="common">Light-bulb sea squirt</name>
    <name type="synonym">Ascidia lepadiformis</name>
    <dbReference type="NCBI Taxonomy" id="159417"/>
    <lineage>
        <taxon>Eukaryota</taxon>
        <taxon>Metazoa</taxon>
        <taxon>Chordata</taxon>
        <taxon>Tunicata</taxon>
        <taxon>Ascidiacea</taxon>
        <taxon>Aplousobranchia</taxon>
        <taxon>Clavelinidae</taxon>
        <taxon>Clavelina</taxon>
    </lineage>
</organism>
<feature type="compositionally biased region" description="Basic and acidic residues" evidence="1">
    <location>
        <begin position="410"/>
        <end position="425"/>
    </location>
</feature>
<protein>
    <recommendedName>
        <fullName evidence="3">FAM69 protein-kinase domain-containing protein</fullName>
    </recommendedName>
</protein>
<feature type="domain" description="FAM69 protein-kinase" evidence="3">
    <location>
        <begin position="216"/>
        <end position="382"/>
    </location>
</feature>
<name>A0ABP0H1C5_CLALP</name>
<keyword evidence="2" id="KW-1133">Transmembrane helix</keyword>
<dbReference type="PANTHER" id="PTHR21093:SF2">
    <property type="entry name" value="DIVERGENT PROTEIN KINASE DOMAIN 1C"/>
    <property type="match status" value="1"/>
</dbReference>
<accession>A0ABP0H1C5</accession>
<dbReference type="Pfam" id="PF12260">
    <property type="entry name" value="PIP49_C"/>
    <property type="match status" value="1"/>
</dbReference>
<reference evidence="4 5" key="1">
    <citation type="submission" date="2024-02" db="EMBL/GenBank/DDBJ databases">
        <authorList>
            <person name="Daric V."/>
            <person name="Darras S."/>
        </authorList>
    </citation>
    <scope>NUCLEOTIDE SEQUENCE [LARGE SCALE GENOMIC DNA]</scope>
</reference>
<proteinExistence type="predicted"/>
<keyword evidence="2" id="KW-0472">Membrane</keyword>
<sequence>MMNKEDKLILTCKVAILTILVIVNLYAVASFFAQYRCTNYGNKEIESLCRLYELQIIEGSLCPQICSDVDVIIPANSNYPTNTYLLYNETNGRSLLLKSMFSIVNFYQQWILWDFNATSDFSAERIYWAVADTLEREKLTLFKNNEKVNGNRLVNFRSDDPVLTGLKESVLRKGEILTLWTVLQQPEFIRFLKASNYVNFTKNMWLISNNRNLLDYYPRIQAVCGPYYGVDYIAPLSMELSLSYQLMSIVFDMSRRLKLAVSLTKLAAKLDDTSSGSVFHGCGVTMDQIASTDDDRLIILNSAKIVSQEVLAVILKKQRCFSNEDCQFLHCNFVCNTKTELCDVHRVESNLQIFCRELFPHIFNNFQRKFNTEVKGILHACSSGNYNDLSGRFVRLKKILNEENKITSSELERNAADHRTKHSDEDSGLLKQFSK</sequence>
<keyword evidence="2" id="KW-0812">Transmembrane</keyword>
<dbReference type="Proteomes" id="UP001642483">
    <property type="component" value="Unassembled WGS sequence"/>
</dbReference>
<gene>
    <name evidence="4" type="ORF">CVLEPA_LOCUS29452</name>
</gene>